<feature type="domain" description="VWFC" evidence="6">
    <location>
        <begin position="156"/>
        <end position="217"/>
    </location>
</feature>
<organism evidence="8 9">
    <name type="scientific">Hypothenemus hampei</name>
    <name type="common">Coffee berry borer</name>
    <dbReference type="NCBI Taxonomy" id="57062"/>
    <lineage>
        <taxon>Eukaryota</taxon>
        <taxon>Metazoa</taxon>
        <taxon>Ecdysozoa</taxon>
        <taxon>Arthropoda</taxon>
        <taxon>Hexapoda</taxon>
        <taxon>Insecta</taxon>
        <taxon>Pterygota</taxon>
        <taxon>Neoptera</taxon>
        <taxon>Endopterygota</taxon>
        <taxon>Coleoptera</taxon>
        <taxon>Polyphaga</taxon>
        <taxon>Cucujiformia</taxon>
        <taxon>Curculionidae</taxon>
        <taxon>Scolytinae</taxon>
        <taxon>Hypothenemus</taxon>
    </lineage>
</organism>
<protein>
    <recommendedName>
        <fullName evidence="10">BMP-binding endothelial regulator protein</fullName>
    </recommendedName>
</protein>
<feature type="domain" description="VWFD" evidence="7">
    <location>
        <begin position="363"/>
        <end position="538"/>
    </location>
</feature>
<dbReference type="Pfam" id="PF00093">
    <property type="entry name" value="VWC"/>
    <property type="match status" value="3"/>
</dbReference>
<evidence type="ECO:0000259" key="6">
    <source>
        <dbReference type="PROSITE" id="PS50184"/>
    </source>
</evidence>
<evidence type="ECO:0000313" key="8">
    <source>
        <dbReference type="EMBL" id="KAL1490741.1"/>
    </source>
</evidence>
<proteinExistence type="predicted"/>
<evidence type="ECO:0000259" key="7">
    <source>
        <dbReference type="PROSITE" id="PS51233"/>
    </source>
</evidence>
<dbReference type="PROSITE" id="PS50184">
    <property type="entry name" value="VWFC_2"/>
    <property type="match status" value="3"/>
</dbReference>
<dbReference type="Gene3D" id="2.10.70.10">
    <property type="entry name" value="Complement Module, domain 1"/>
    <property type="match status" value="1"/>
</dbReference>
<dbReference type="Pfam" id="PF00094">
    <property type="entry name" value="VWD"/>
    <property type="match status" value="1"/>
</dbReference>
<keyword evidence="4" id="KW-0677">Repeat</keyword>
<name>A0ABD1E8R5_HYPHA</name>
<dbReference type="PANTHER" id="PTHR46698">
    <property type="entry name" value="CROSSVEINLESS 2"/>
    <property type="match status" value="1"/>
</dbReference>
<dbReference type="SMART" id="SM00214">
    <property type="entry name" value="VWC"/>
    <property type="match status" value="4"/>
</dbReference>
<dbReference type="PROSITE" id="PS01208">
    <property type="entry name" value="VWFC_1"/>
    <property type="match status" value="2"/>
</dbReference>
<evidence type="ECO:0000256" key="3">
    <source>
        <dbReference type="ARBA" id="ARBA00022729"/>
    </source>
</evidence>
<comment type="subcellular location">
    <subcellularLocation>
        <location evidence="1">Secreted</location>
    </subcellularLocation>
</comment>
<dbReference type="AlphaFoldDB" id="A0ABD1E8R5"/>
<evidence type="ECO:0000256" key="5">
    <source>
        <dbReference type="SAM" id="SignalP"/>
    </source>
</evidence>
<dbReference type="InterPro" id="IPR052424">
    <property type="entry name" value="Kielin_Chordin-BMP_Reg"/>
</dbReference>
<keyword evidence="9" id="KW-1185">Reference proteome</keyword>
<feature type="domain" description="VWFC" evidence="6">
    <location>
        <begin position="231"/>
        <end position="291"/>
    </location>
</feature>
<sequence>MDVIYKYWSLVLVMATSQAAFAVGKYGSYGTEMAPLPAGTRQTCTNEGEPVNTMFDAQIVDCFPCICKNGYVECENKCPRIDECPLVAKGTCCTECKGCTYKGILHSSHTEWLDPLNPCKVFRCEASVVTVSDLQCYTPCGNPLPPEPGKCCSTCPVCKINGQIVAEGRDVISEDDPCLKCRCTKGKLTCTKRACPVLPCDRNIQYRPTGECCPKCNGTRTVPDTLLQTISVCMIGYKVYRERDSFNVDKCTNCSCAKNNTSVCSRNACPILDCAVEQQRHSPNGCCPTCEPSNPQEFIDQCVYQGRIYQDGNEFQIDKCTSCICVSGKLKCARPECKNTCDPGMELIRVKGDCCKKCVEKNGTCMAFGDPHYKTFDGKIYTFKGMGKYQLINDCQNGTFSIKVANYKTHKFMDSTITKRVAINFGNDRLNLQQHLRVKYNGQRIIIPFKKEGVFKISKMQGAMEVRLNNDVVILWNGRSFLEVSVPPTYKGKLCGLCGNFNGDVQDDLRNRAGKIVEDRDLLRFGSSWCVGKKTECAKNIKPYKKQGDVTPCKYFNNDIFADCRSKLNNNKYYMACKMDMHSCANRNINCFCESLMAYSRECERLGVVIPHWQNLSHCTLNNSSRLNIYRQYGKKQGRTSLKSSMDEDILRYNRKKLQDWAQLTPKSSRKPIPIN</sequence>
<dbReference type="GO" id="GO:0005576">
    <property type="term" value="C:extracellular region"/>
    <property type="evidence" value="ECO:0007669"/>
    <property type="project" value="UniProtKB-SubCell"/>
</dbReference>
<dbReference type="SMART" id="SM00216">
    <property type="entry name" value="VWD"/>
    <property type="match status" value="1"/>
</dbReference>
<dbReference type="InterPro" id="IPR014853">
    <property type="entry name" value="VWF/SSPO/ZAN-like_Cys-rich_dom"/>
</dbReference>
<evidence type="ECO:0000256" key="2">
    <source>
        <dbReference type="ARBA" id="ARBA00022525"/>
    </source>
</evidence>
<reference evidence="8 9" key="1">
    <citation type="submission" date="2024-05" db="EMBL/GenBank/DDBJ databases">
        <title>Genetic variation in Jamaican populations of the coffee berry borer (Hypothenemus hampei).</title>
        <authorList>
            <person name="Errbii M."/>
            <person name="Myrie A."/>
        </authorList>
    </citation>
    <scope>NUCLEOTIDE SEQUENCE [LARGE SCALE GENOMIC DNA]</scope>
    <source>
        <strain evidence="8">JA-Hopewell-2020-01-JO</strain>
        <tissue evidence="8">Whole body</tissue>
    </source>
</reference>
<keyword evidence="2" id="KW-0964">Secreted</keyword>
<dbReference type="SMART" id="SM00832">
    <property type="entry name" value="C8"/>
    <property type="match status" value="1"/>
</dbReference>
<comment type="caution">
    <text evidence="8">The sequence shown here is derived from an EMBL/GenBank/DDBJ whole genome shotgun (WGS) entry which is preliminary data.</text>
</comment>
<evidence type="ECO:0000256" key="1">
    <source>
        <dbReference type="ARBA" id="ARBA00004613"/>
    </source>
</evidence>
<feature type="chain" id="PRO_5044844470" description="BMP-binding endothelial regulator protein" evidence="5">
    <location>
        <begin position="25"/>
        <end position="676"/>
    </location>
</feature>
<feature type="signal peptide" evidence="5">
    <location>
        <begin position="1"/>
        <end position="24"/>
    </location>
</feature>
<accession>A0ABD1E8R5</accession>
<evidence type="ECO:0000313" key="9">
    <source>
        <dbReference type="Proteomes" id="UP001566132"/>
    </source>
</evidence>
<dbReference type="EMBL" id="JBDJPC010000010">
    <property type="protein sequence ID" value="KAL1490741.1"/>
    <property type="molecule type" value="Genomic_DNA"/>
</dbReference>
<dbReference type="Pfam" id="PF08742">
    <property type="entry name" value="C8"/>
    <property type="match status" value="1"/>
</dbReference>
<evidence type="ECO:0008006" key="10">
    <source>
        <dbReference type="Google" id="ProtNLM"/>
    </source>
</evidence>
<dbReference type="PANTHER" id="PTHR46698:SF4">
    <property type="entry name" value="CROSSVEINLESS 2"/>
    <property type="match status" value="1"/>
</dbReference>
<dbReference type="InterPro" id="IPR001007">
    <property type="entry name" value="VWF_dom"/>
</dbReference>
<evidence type="ECO:0000256" key="4">
    <source>
        <dbReference type="ARBA" id="ARBA00022737"/>
    </source>
</evidence>
<gene>
    <name evidence="8" type="ORF">ABEB36_013389</name>
</gene>
<dbReference type="InterPro" id="IPR001846">
    <property type="entry name" value="VWF_type-D"/>
</dbReference>
<dbReference type="SUPFAM" id="SSF57603">
    <property type="entry name" value="FnI-like domain"/>
    <property type="match status" value="4"/>
</dbReference>
<dbReference type="Proteomes" id="UP001566132">
    <property type="component" value="Unassembled WGS sequence"/>
</dbReference>
<dbReference type="PROSITE" id="PS51233">
    <property type="entry name" value="VWFD"/>
    <property type="match status" value="1"/>
</dbReference>
<feature type="domain" description="VWFC" evidence="6">
    <location>
        <begin position="300"/>
        <end position="359"/>
    </location>
</feature>
<keyword evidence="3 5" id="KW-0732">Signal</keyword>
<dbReference type="Gene3D" id="6.20.200.20">
    <property type="match status" value="3"/>
</dbReference>